<feature type="signal peptide" evidence="1">
    <location>
        <begin position="1"/>
        <end position="23"/>
    </location>
</feature>
<evidence type="ECO:0000256" key="1">
    <source>
        <dbReference type="SAM" id="SignalP"/>
    </source>
</evidence>
<sequence length="383" mass="44066">MKNPLPVYYLLLPVILLSITTTASSDFFNTDDNAYAIYSDSSETINFDGKQCHKRLPKIQSSIESLLQVSHFDELKKNFRYYYLMTKMGSTQKYFVSNNQTLLDTLKHPVLNRELAINKLTLKLRDSFIGALEDTRTVFVREPFNLIQGPAGLSTYTEYLETFSAFPSQELIDISTLEQKSQSVINLLINNSEHDNKLSQLDSASTASFLYKKLGLLPENYQSWRNYFFNTGILFNKKDSTLSQMATFISYLIVKNQYNEVCEELITRKKCTNDAQGFCSSLHAPLERLMEKASEQLIITMEAWLAAPQDVQPCFDAGCYSRVWYLWAKLWVKPVQKTHDTYRAGGMIGWYQLSSKNSDRAEKAIELFKAYIKNDACREYADL</sequence>
<proteinExistence type="predicted"/>
<organism evidence="2 3">
    <name type="scientific">Endozoicomonas gorgoniicola</name>
    <dbReference type="NCBI Taxonomy" id="1234144"/>
    <lineage>
        <taxon>Bacteria</taxon>
        <taxon>Pseudomonadati</taxon>
        <taxon>Pseudomonadota</taxon>
        <taxon>Gammaproteobacteria</taxon>
        <taxon>Oceanospirillales</taxon>
        <taxon>Endozoicomonadaceae</taxon>
        <taxon>Endozoicomonas</taxon>
    </lineage>
</organism>
<gene>
    <name evidence="2" type="ORF">NX722_07235</name>
</gene>
<keyword evidence="1" id="KW-0732">Signal</keyword>
<evidence type="ECO:0000313" key="2">
    <source>
        <dbReference type="EMBL" id="MCW7552439.1"/>
    </source>
</evidence>
<reference evidence="2 3" key="1">
    <citation type="submission" date="2022-10" db="EMBL/GenBank/DDBJ databases">
        <title>High-quality genome sequences of two octocoral-associated bacteria, Endozoicomonas euniceicola EF212 and Endozoicomonas gorgoniicola PS125.</title>
        <authorList>
            <person name="Chiou Y.-J."/>
            <person name="Chen Y.-H."/>
        </authorList>
    </citation>
    <scope>NUCLEOTIDE SEQUENCE [LARGE SCALE GENOMIC DNA]</scope>
    <source>
        <strain evidence="2 3">PS125</strain>
    </source>
</reference>
<dbReference type="EMBL" id="JAPFCC010000001">
    <property type="protein sequence ID" value="MCW7552439.1"/>
    <property type="molecule type" value="Genomic_DNA"/>
</dbReference>
<feature type="chain" id="PRO_5045288350" evidence="1">
    <location>
        <begin position="24"/>
        <end position="383"/>
    </location>
</feature>
<dbReference type="Proteomes" id="UP001209854">
    <property type="component" value="Unassembled WGS sequence"/>
</dbReference>
<comment type="caution">
    <text evidence="2">The sequence shown here is derived from an EMBL/GenBank/DDBJ whole genome shotgun (WGS) entry which is preliminary data.</text>
</comment>
<keyword evidence="3" id="KW-1185">Reference proteome</keyword>
<accession>A0ABT3MSU3</accession>
<dbReference type="RefSeq" id="WP_262567401.1">
    <property type="nucleotide sequence ID" value="NZ_JAPFCC010000001.1"/>
</dbReference>
<evidence type="ECO:0000313" key="3">
    <source>
        <dbReference type="Proteomes" id="UP001209854"/>
    </source>
</evidence>
<name>A0ABT3MSU3_9GAMM</name>
<protein>
    <submittedName>
        <fullName evidence="2">Uncharacterized protein</fullName>
    </submittedName>
</protein>